<evidence type="ECO:0000256" key="1">
    <source>
        <dbReference type="ARBA" id="ARBA00006432"/>
    </source>
</evidence>
<evidence type="ECO:0000259" key="3">
    <source>
        <dbReference type="Pfam" id="PF13193"/>
    </source>
</evidence>
<dbReference type="Pfam" id="PF00501">
    <property type="entry name" value="AMP-binding"/>
    <property type="match status" value="1"/>
</dbReference>
<dbReference type="InterPro" id="IPR020845">
    <property type="entry name" value="AMP-binding_CS"/>
</dbReference>
<evidence type="ECO:0000313" key="4">
    <source>
        <dbReference type="EMBL" id="KAJ9612213.1"/>
    </source>
</evidence>
<evidence type="ECO:0000259" key="2">
    <source>
        <dbReference type="Pfam" id="PF00501"/>
    </source>
</evidence>
<comment type="similarity">
    <text evidence="1">Belongs to the ATP-dependent AMP-binding enzyme family.</text>
</comment>
<evidence type="ECO:0008006" key="6">
    <source>
        <dbReference type="Google" id="ProtNLM"/>
    </source>
</evidence>
<reference evidence="4" key="1">
    <citation type="submission" date="2022-10" db="EMBL/GenBank/DDBJ databases">
        <title>Culturing micro-colonial fungi from biological soil crusts in the Mojave desert and describing Neophaeococcomyces mojavensis, and introducing the new genera and species Taxawa tesnikishii.</title>
        <authorList>
            <person name="Kurbessoian T."/>
            <person name="Stajich J.E."/>
        </authorList>
    </citation>
    <scope>NUCLEOTIDE SEQUENCE</scope>
    <source>
        <strain evidence="4">TK_41</strain>
    </source>
</reference>
<name>A0AA39CLG4_9EURO</name>
<comment type="caution">
    <text evidence="4">The sequence shown here is derived from an EMBL/GenBank/DDBJ whole genome shotgun (WGS) entry which is preliminary data.</text>
</comment>
<dbReference type="SUPFAM" id="SSF56801">
    <property type="entry name" value="Acetyl-CoA synthetase-like"/>
    <property type="match status" value="1"/>
</dbReference>
<dbReference type="EMBL" id="JAPDRK010000005">
    <property type="protein sequence ID" value="KAJ9612213.1"/>
    <property type="molecule type" value="Genomic_DNA"/>
</dbReference>
<organism evidence="4 5">
    <name type="scientific">Cladophialophora chaetospira</name>
    <dbReference type="NCBI Taxonomy" id="386627"/>
    <lineage>
        <taxon>Eukaryota</taxon>
        <taxon>Fungi</taxon>
        <taxon>Dikarya</taxon>
        <taxon>Ascomycota</taxon>
        <taxon>Pezizomycotina</taxon>
        <taxon>Eurotiomycetes</taxon>
        <taxon>Chaetothyriomycetidae</taxon>
        <taxon>Chaetothyriales</taxon>
        <taxon>Herpotrichiellaceae</taxon>
        <taxon>Cladophialophora</taxon>
    </lineage>
</organism>
<sequence length="568" mass="63241">MLYESRWSLTPPHVSVPSFLFGSPRANLSDTEKIMLDWKRPETHYFTLYTLREWSMRFAAGLTAAGLQQGDRVMLVSGNNFWTPVVVLGTLMAGGIYNSANPAGTSRELAYQLKDSEPRFIFAAENCLGPMREAAKLHGIDQSCIYLFEELPSHFTTATERQEKSINGIAEHWGTLLTTQKVGSAFEWEQFHSAEMASRTAILIYSSGTTGLPKGVEVTHYNLVATTMQLMMTQLSDQTLTQRRGLCVLPMYHGLGLVYFVFVATKARLQSYIMQRYNLQDMLFCIDHFKITELLLVPPMVVALAKHPAARNGDYNLSSVRKVVAGAAPLGMEVTKQCEELWSGRLRIRQAWGMSEFPCVGTCWDETESSDSSSTSVGELVPGAAAKLILDDGTEELRPNHPGELWIRGPNVMKGYWRKPKETAETKSSDGWLKTGDIAHRDESGKWYIVDRRKELIKVRGAQVAPAELEALLLEHPSIVDAAVIGIKTASDDEDPRAYVVPRKAGAITEQDVIDFVASKVSKIKRLTGGVIFLPVIPKNQSGKILRKELRERAKGEQIACSTLQPRL</sequence>
<gene>
    <name evidence="4" type="ORF">H2200_003810</name>
</gene>
<dbReference type="Pfam" id="PF13193">
    <property type="entry name" value="AMP-binding_C"/>
    <property type="match status" value="1"/>
</dbReference>
<dbReference type="Gene3D" id="2.30.38.10">
    <property type="entry name" value="Luciferase, Domain 3"/>
    <property type="match status" value="1"/>
</dbReference>
<dbReference type="Gene3D" id="3.40.50.980">
    <property type="match status" value="2"/>
</dbReference>
<dbReference type="PROSITE" id="PS00455">
    <property type="entry name" value="AMP_BINDING"/>
    <property type="match status" value="1"/>
</dbReference>
<protein>
    <recommendedName>
        <fullName evidence="6">4-coumarate-CoA ligase</fullName>
    </recommendedName>
</protein>
<evidence type="ECO:0000313" key="5">
    <source>
        <dbReference type="Proteomes" id="UP001172673"/>
    </source>
</evidence>
<dbReference type="Proteomes" id="UP001172673">
    <property type="component" value="Unassembled WGS sequence"/>
</dbReference>
<proteinExistence type="inferred from homology"/>
<dbReference type="InterPro" id="IPR045851">
    <property type="entry name" value="AMP-bd_C_sf"/>
</dbReference>
<keyword evidence="5" id="KW-1185">Reference proteome</keyword>
<dbReference type="FunFam" id="3.30.300.30:FF:000007">
    <property type="entry name" value="4-coumarate--CoA ligase 2"/>
    <property type="match status" value="1"/>
</dbReference>
<dbReference type="AlphaFoldDB" id="A0AA39CLG4"/>
<accession>A0AA39CLG4</accession>
<feature type="domain" description="AMP-binding enzyme C-terminal" evidence="3">
    <location>
        <begin position="468"/>
        <end position="544"/>
    </location>
</feature>
<dbReference type="GO" id="GO:0016405">
    <property type="term" value="F:CoA-ligase activity"/>
    <property type="evidence" value="ECO:0007669"/>
    <property type="project" value="TreeGrafter"/>
</dbReference>
<feature type="domain" description="AMP-dependent synthetase/ligase" evidence="2">
    <location>
        <begin position="41"/>
        <end position="417"/>
    </location>
</feature>
<dbReference type="PANTHER" id="PTHR24096:SF424">
    <property type="entry name" value="ACETYL-COA SYNTHETASE-LIKE PROTEIN-RELATED"/>
    <property type="match status" value="1"/>
</dbReference>
<dbReference type="PANTHER" id="PTHR24096">
    <property type="entry name" value="LONG-CHAIN-FATTY-ACID--COA LIGASE"/>
    <property type="match status" value="1"/>
</dbReference>
<dbReference type="CDD" id="cd05911">
    <property type="entry name" value="Firefly_Luc_like"/>
    <property type="match status" value="1"/>
</dbReference>
<dbReference type="InterPro" id="IPR025110">
    <property type="entry name" value="AMP-bd_C"/>
</dbReference>
<dbReference type="Gene3D" id="3.30.300.30">
    <property type="match status" value="1"/>
</dbReference>
<dbReference type="InterPro" id="IPR000873">
    <property type="entry name" value="AMP-dep_synth/lig_dom"/>
</dbReference>